<protein>
    <submittedName>
        <fullName evidence="3">Uncharacterized protein</fullName>
    </submittedName>
</protein>
<dbReference type="OrthoDB" id="1920326at2759"/>
<sequence>MLALLPFVRFVYHEVLMILFVEILLFLSIQISLGKGSLADFGTSYTLSPASVGLSTELLSEVFVVPRPPSENLPLFEDWTRKLTRAMHCSWISRRALQVYTSSLNNGAVWEMWLQILEDTERQQALDRRAETMNLGFVSVQRRGKIRPTVRTKEQRIASVAEKKPSPVQNKKSENSAAAEKLSKKQATPVKDGKAAKKRREIKKMALNDYRNMTIEQLASRAEITSGNMKSKKQKHRMTLTTLA</sequence>
<evidence type="ECO:0000256" key="2">
    <source>
        <dbReference type="SAM" id="Phobius"/>
    </source>
</evidence>
<dbReference type="AlphaFoldDB" id="A0A9W9W4H5"/>
<evidence type="ECO:0000313" key="3">
    <source>
        <dbReference type="EMBL" id="KAJ5398338.1"/>
    </source>
</evidence>
<dbReference type="RefSeq" id="XP_056490390.1">
    <property type="nucleotide sequence ID" value="XM_056631088.1"/>
</dbReference>
<feature type="compositionally biased region" description="Basic and acidic residues" evidence="1">
    <location>
        <begin position="151"/>
        <end position="165"/>
    </location>
</feature>
<reference evidence="3" key="2">
    <citation type="journal article" date="2023" name="IMA Fungus">
        <title>Comparative genomic study of the Penicillium genus elucidates a diverse pangenome and 15 lateral gene transfer events.</title>
        <authorList>
            <person name="Petersen C."/>
            <person name="Sorensen T."/>
            <person name="Nielsen M.R."/>
            <person name="Sondergaard T.E."/>
            <person name="Sorensen J.L."/>
            <person name="Fitzpatrick D.A."/>
            <person name="Frisvad J.C."/>
            <person name="Nielsen K.L."/>
        </authorList>
    </citation>
    <scope>NUCLEOTIDE SEQUENCE</scope>
    <source>
        <strain evidence="3">IBT 29677</strain>
    </source>
</reference>
<reference evidence="3" key="1">
    <citation type="submission" date="2022-12" db="EMBL/GenBank/DDBJ databases">
        <authorList>
            <person name="Petersen C."/>
        </authorList>
    </citation>
    <scope>NUCLEOTIDE SEQUENCE</scope>
    <source>
        <strain evidence="3">IBT 29677</strain>
    </source>
</reference>
<name>A0A9W9W4H5_9EURO</name>
<dbReference type="Proteomes" id="UP001147747">
    <property type="component" value="Unassembled WGS sequence"/>
</dbReference>
<keyword evidence="2" id="KW-0472">Membrane</keyword>
<keyword evidence="4" id="KW-1185">Reference proteome</keyword>
<feature type="region of interest" description="Disordered" evidence="1">
    <location>
        <begin position="225"/>
        <end position="244"/>
    </location>
</feature>
<keyword evidence="2" id="KW-1133">Transmembrane helix</keyword>
<organism evidence="3 4">
    <name type="scientific">Penicillium cosmopolitanum</name>
    <dbReference type="NCBI Taxonomy" id="1131564"/>
    <lineage>
        <taxon>Eukaryota</taxon>
        <taxon>Fungi</taxon>
        <taxon>Dikarya</taxon>
        <taxon>Ascomycota</taxon>
        <taxon>Pezizomycotina</taxon>
        <taxon>Eurotiomycetes</taxon>
        <taxon>Eurotiomycetidae</taxon>
        <taxon>Eurotiales</taxon>
        <taxon>Aspergillaceae</taxon>
        <taxon>Penicillium</taxon>
    </lineage>
</organism>
<proteinExistence type="predicted"/>
<keyword evidence="2" id="KW-0812">Transmembrane</keyword>
<evidence type="ECO:0000313" key="4">
    <source>
        <dbReference type="Proteomes" id="UP001147747"/>
    </source>
</evidence>
<accession>A0A9W9W4H5</accession>
<feature type="transmembrane region" description="Helical" evidence="2">
    <location>
        <begin position="6"/>
        <end position="27"/>
    </location>
</feature>
<gene>
    <name evidence="3" type="ORF">N7509_006451</name>
</gene>
<evidence type="ECO:0000256" key="1">
    <source>
        <dbReference type="SAM" id="MobiDB-lite"/>
    </source>
</evidence>
<comment type="caution">
    <text evidence="3">The sequence shown here is derived from an EMBL/GenBank/DDBJ whole genome shotgun (WGS) entry which is preliminary data.</text>
</comment>
<dbReference type="EMBL" id="JAPZBU010000006">
    <property type="protein sequence ID" value="KAJ5398338.1"/>
    <property type="molecule type" value="Genomic_DNA"/>
</dbReference>
<feature type="region of interest" description="Disordered" evidence="1">
    <location>
        <begin position="149"/>
        <end position="199"/>
    </location>
</feature>
<dbReference type="GeneID" id="81370068"/>